<evidence type="ECO:0000259" key="18">
    <source>
        <dbReference type="PROSITE" id="PS51115"/>
    </source>
</evidence>
<comment type="subcellular location">
    <subcellularLocation>
        <location evidence="2">Secreted</location>
        <location evidence="2">Extracellular space</location>
        <location evidence="2">Extracellular matrix</location>
        <location evidence="2">Basement membrane</location>
    </subcellularLocation>
</comment>
<dbReference type="Gene3D" id="2.60.120.260">
    <property type="entry name" value="Galactose-binding domain-like"/>
    <property type="match status" value="1"/>
</dbReference>
<dbReference type="GO" id="GO:0007155">
    <property type="term" value="P:cell adhesion"/>
    <property type="evidence" value="ECO:0007669"/>
    <property type="project" value="UniProtKB-KW"/>
</dbReference>
<evidence type="ECO:0000256" key="12">
    <source>
        <dbReference type="ARBA" id="ARBA00023292"/>
    </source>
</evidence>
<dbReference type="InterPro" id="IPR002049">
    <property type="entry name" value="LE_dom"/>
</dbReference>
<gene>
    <name evidence="20" type="ORF">B4U79_04598</name>
</gene>
<proteinExistence type="predicted"/>
<evidence type="ECO:0000256" key="15">
    <source>
        <dbReference type="SAM" id="MobiDB-lite"/>
    </source>
</evidence>
<feature type="disulfide bond" evidence="13">
    <location>
        <begin position="983"/>
        <end position="1000"/>
    </location>
</feature>
<dbReference type="FunFam" id="2.10.25.10:FF:000067">
    <property type="entry name" value="Laminin subunit gamma 1"/>
    <property type="match status" value="1"/>
</dbReference>
<dbReference type="SMART" id="SM00136">
    <property type="entry name" value="LamNT"/>
    <property type="match status" value="1"/>
</dbReference>
<feature type="disulfide bond" evidence="13">
    <location>
        <begin position="450"/>
        <end position="462"/>
    </location>
</feature>
<protein>
    <submittedName>
        <fullName evidence="20">Laminin subunit gamma-1-like protein</fullName>
    </submittedName>
</protein>
<dbReference type="STRING" id="1965070.A0A443R441"/>
<feature type="region of interest" description="Disordered" evidence="15">
    <location>
        <begin position="1501"/>
        <end position="1541"/>
    </location>
</feature>
<dbReference type="Gene3D" id="2.170.300.10">
    <property type="entry name" value="Tie2 ligand-binding domain superfamily"/>
    <property type="match status" value="1"/>
</dbReference>
<evidence type="ECO:0000256" key="7">
    <source>
        <dbReference type="ARBA" id="ARBA00022869"/>
    </source>
</evidence>
<keyword evidence="9 14" id="KW-0175">Coiled coil</keyword>
<feature type="disulfide bond" evidence="13">
    <location>
        <begin position="831"/>
        <end position="840"/>
    </location>
</feature>
<keyword evidence="21" id="KW-1185">Reference proteome</keyword>
<evidence type="ECO:0000256" key="11">
    <source>
        <dbReference type="ARBA" id="ARBA00023180"/>
    </source>
</evidence>
<dbReference type="Pfam" id="PF00052">
    <property type="entry name" value="Laminin_B"/>
    <property type="match status" value="1"/>
</dbReference>
<dbReference type="FunFam" id="2.60.120.260:FF:000018">
    <property type="entry name" value="Laminin subunit gamma 1"/>
    <property type="match status" value="1"/>
</dbReference>
<evidence type="ECO:0000259" key="19">
    <source>
        <dbReference type="PROSITE" id="PS51117"/>
    </source>
</evidence>
<dbReference type="FunFam" id="2.10.25.10:FF:000166">
    <property type="entry name" value="laminin subunit gamma-1"/>
    <property type="match status" value="1"/>
</dbReference>
<dbReference type="InterPro" id="IPR000034">
    <property type="entry name" value="Laminin_IV"/>
</dbReference>
<dbReference type="FunFam" id="2.10.25.10:FF:000174">
    <property type="entry name" value="Laminin subunit gamma-1"/>
    <property type="match status" value="1"/>
</dbReference>
<evidence type="ECO:0000256" key="5">
    <source>
        <dbReference type="ARBA" id="ARBA00022729"/>
    </source>
</evidence>
<feature type="domain" description="Laminin N-terminal" evidence="19">
    <location>
        <begin position="99"/>
        <end position="334"/>
    </location>
</feature>
<feature type="domain" description="Laminin EGF-like" evidence="17">
    <location>
        <begin position="450"/>
        <end position="496"/>
    </location>
</feature>
<dbReference type="InterPro" id="IPR050440">
    <property type="entry name" value="Laminin/Netrin_ECM"/>
</dbReference>
<dbReference type="Pfam" id="PF00055">
    <property type="entry name" value="Laminin_N"/>
    <property type="match status" value="1"/>
</dbReference>
<evidence type="ECO:0000256" key="6">
    <source>
        <dbReference type="ARBA" id="ARBA00022737"/>
    </source>
</evidence>
<keyword evidence="5" id="KW-0732">Signal</keyword>
<feature type="domain" description="Laminin EGF-like" evidence="17">
    <location>
        <begin position="919"/>
        <end position="980"/>
    </location>
</feature>
<feature type="disulfide bond" evidence="13">
    <location>
        <begin position="981"/>
        <end position="993"/>
    </location>
</feature>
<feature type="transmembrane region" description="Helical" evidence="16">
    <location>
        <begin position="34"/>
        <end position="52"/>
    </location>
</feature>
<feature type="disulfide bond" evidence="13">
    <location>
        <begin position="953"/>
        <end position="962"/>
    </location>
</feature>
<dbReference type="SMART" id="SM00181">
    <property type="entry name" value="EGF"/>
    <property type="match status" value="4"/>
</dbReference>
<dbReference type="Gene3D" id="2.10.25.10">
    <property type="entry name" value="Laminin"/>
    <property type="match status" value="8"/>
</dbReference>
<dbReference type="SMART" id="SM00180">
    <property type="entry name" value="EGF_Lam"/>
    <property type="match status" value="10"/>
</dbReference>
<evidence type="ECO:0000256" key="8">
    <source>
        <dbReference type="ARBA" id="ARBA00022889"/>
    </source>
</evidence>
<feature type="domain" description="Laminin EGF-like" evidence="17">
    <location>
        <begin position="779"/>
        <end position="863"/>
    </location>
</feature>
<evidence type="ECO:0000256" key="2">
    <source>
        <dbReference type="ARBA" id="ARBA00004302"/>
    </source>
</evidence>
<evidence type="ECO:0000313" key="21">
    <source>
        <dbReference type="Proteomes" id="UP000285301"/>
    </source>
</evidence>
<dbReference type="SUPFAM" id="SSF49785">
    <property type="entry name" value="Galactose-binding domain-like"/>
    <property type="match status" value="1"/>
</dbReference>
<evidence type="ECO:0000256" key="9">
    <source>
        <dbReference type="ARBA" id="ARBA00023054"/>
    </source>
</evidence>
<evidence type="ECO:0000256" key="13">
    <source>
        <dbReference type="PROSITE-ProRule" id="PRU00460"/>
    </source>
</evidence>
<dbReference type="SMART" id="SM00281">
    <property type="entry name" value="LamB"/>
    <property type="match status" value="1"/>
</dbReference>
<keyword evidence="6" id="KW-0677">Repeat</keyword>
<dbReference type="InterPro" id="IPR000742">
    <property type="entry name" value="EGF"/>
</dbReference>
<keyword evidence="7" id="KW-0084">Basement membrane</keyword>
<feature type="domain" description="Laminin IV type A" evidence="18">
    <location>
        <begin position="575"/>
        <end position="744"/>
    </location>
</feature>
<keyword evidence="10 13" id="KW-1015">Disulfide bond</keyword>
<keyword evidence="3" id="KW-0964">Secreted</keyword>
<evidence type="ECO:0000256" key="16">
    <source>
        <dbReference type="SAM" id="Phobius"/>
    </source>
</evidence>
<feature type="disulfide bond" evidence="13">
    <location>
        <begin position="1002"/>
        <end position="1011"/>
    </location>
</feature>
<dbReference type="PRINTS" id="PR00011">
    <property type="entry name" value="EGFLAMININ"/>
</dbReference>
<reference evidence="20 21" key="1">
    <citation type="journal article" date="2018" name="Gigascience">
        <title>Genomes of trombidid mites reveal novel predicted allergens and laterally-transferred genes associated with secondary metabolism.</title>
        <authorList>
            <person name="Dong X."/>
            <person name="Chaisiri K."/>
            <person name="Xia D."/>
            <person name="Armstrong S.D."/>
            <person name="Fang Y."/>
            <person name="Donnelly M.J."/>
            <person name="Kadowaki T."/>
            <person name="McGarry J.W."/>
            <person name="Darby A.C."/>
            <person name="Makepeace B.L."/>
        </authorList>
    </citation>
    <scope>NUCLEOTIDE SEQUENCE [LARGE SCALE GENOMIC DNA]</scope>
    <source>
        <strain evidence="20">UoL-WK</strain>
    </source>
</reference>
<feature type="disulfide bond" evidence="13">
    <location>
        <begin position="888"/>
        <end position="897"/>
    </location>
</feature>
<keyword evidence="8" id="KW-0130">Cell adhesion</keyword>
<dbReference type="SUPFAM" id="SSF57196">
    <property type="entry name" value="EGF/Laminin"/>
    <property type="match status" value="8"/>
</dbReference>
<feature type="compositionally biased region" description="Basic and acidic residues" evidence="15">
    <location>
        <begin position="1524"/>
        <end position="1541"/>
    </location>
</feature>
<dbReference type="PROSITE" id="PS51117">
    <property type="entry name" value="LAMININ_NTER"/>
    <property type="match status" value="1"/>
</dbReference>
<evidence type="ECO:0000256" key="1">
    <source>
        <dbReference type="ARBA" id="ARBA00002418"/>
    </source>
</evidence>
<dbReference type="GO" id="GO:0005604">
    <property type="term" value="C:basement membrane"/>
    <property type="evidence" value="ECO:0007669"/>
    <property type="project" value="UniProtKB-SubCell"/>
</dbReference>
<keyword evidence="11" id="KW-0325">Glycoprotein</keyword>
<evidence type="ECO:0000256" key="10">
    <source>
        <dbReference type="ARBA" id="ARBA00023157"/>
    </source>
</evidence>
<dbReference type="CDD" id="cd00055">
    <property type="entry name" value="EGF_Lam"/>
    <property type="match status" value="10"/>
</dbReference>
<dbReference type="SUPFAM" id="SSF58104">
    <property type="entry name" value="Methyl-accepting chemotaxis protein (MCP) signaling domain"/>
    <property type="match status" value="1"/>
</dbReference>
<dbReference type="PANTHER" id="PTHR10574">
    <property type="entry name" value="NETRIN/LAMININ-RELATED"/>
    <property type="match status" value="1"/>
</dbReference>
<dbReference type="PROSITE" id="PS50027">
    <property type="entry name" value="EGF_LAM_2"/>
    <property type="match status" value="8"/>
</dbReference>
<dbReference type="GO" id="GO:0009887">
    <property type="term" value="P:animal organ morphogenesis"/>
    <property type="evidence" value="ECO:0007669"/>
    <property type="project" value="TreeGrafter"/>
</dbReference>
<dbReference type="InterPro" id="IPR008211">
    <property type="entry name" value="Laminin_N"/>
</dbReference>
<dbReference type="PROSITE" id="PS01248">
    <property type="entry name" value="EGF_LAM_1"/>
    <property type="match status" value="5"/>
</dbReference>
<feature type="disulfide bond" evidence="13">
    <location>
        <begin position="1049"/>
        <end position="1058"/>
    </location>
</feature>
<feature type="domain" description="Laminin EGF-like" evidence="17">
    <location>
        <begin position="864"/>
        <end position="918"/>
    </location>
</feature>
<dbReference type="GO" id="GO:0009888">
    <property type="term" value="P:tissue development"/>
    <property type="evidence" value="ECO:0007669"/>
    <property type="project" value="TreeGrafter"/>
</dbReference>
<feature type="domain" description="Laminin EGF-like" evidence="17">
    <location>
        <begin position="497"/>
        <end position="548"/>
    </location>
</feature>
<feature type="disulfide bond" evidence="13">
    <location>
        <begin position="423"/>
        <end position="432"/>
    </location>
</feature>
<feature type="coiled-coil region" evidence="14">
    <location>
        <begin position="1116"/>
        <end position="1205"/>
    </location>
</feature>
<comment type="caution">
    <text evidence="13">Lacks conserved residue(s) required for the propagation of feature annotation.</text>
</comment>
<dbReference type="PROSITE" id="PS51115">
    <property type="entry name" value="LAMININ_IVA"/>
    <property type="match status" value="1"/>
</dbReference>
<feature type="compositionally biased region" description="Polar residues" evidence="15">
    <location>
        <begin position="1513"/>
        <end position="1523"/>
    </location>
</feature>
<evidence type="ECO:0000256" key="4">
    <source>
        <dbReference type="ARBA" id="ARBA00022530"/>
    </source>
</evidence>
<feature type="domain" description="Laminin EGF-like" evidence="17">
    <location>
        <begin position="1029"/>
        <end position="1074"/>
    </location>
</feature>
<organism evidence="20 21">
    <name type="scientific">Dinothrombium tinctorium</name>
    <dbReference type="NCBI Taxonomy" id="1965070"/>
    <lineage>
        <taxon>Eukaryota</taxon>
        <taxon>Metazoa</taxon>
        <taxon>Ecdysozoa</taxon>
        <taxon>Arthropoda</taxon>
        <taxon>Chelicerata</taxon>
        <taxon>Arachnida</taxon>
        <taxon>Acari</taxon>
        <taxon>Acariformes</taxon>
        <taxon>Trombidiformes</taxon>
        <taxon>Prostigmata</taxon>
        <taxon>Anystina</taxon>
        <taxon>Parasitengona</taxon>
        <taxon>Trombidioidea</taxon>
        <taxon>Trombidiidae</taxon>
        <taxon>Dinothrombium</taxon>
    </lineage>
</organism>
<dbReference type="Proteomes" id="UP000285301">
    <property type="component" value="Unassembled WGS sequence"/>
</dbReference>
<sequence>MAITLRTFLASSRTARIVHQRRCPNRTTSSSSPFNLSLFNLLSFSIVFFVLIHTTAEQSSIRYDYNYNRNINFDIRNGNRQYDVKQHQTFSCYDILNGKAQRCYPHFENAAYLRPIEATNTCGEQKDTPYCLQTGNTNPDKTCLICRKGDHPPRNLNDFNDNNTLTWWQSETMLDGIQYPNEVNITLDLGKAFDITYVRLKFHSPRPQSFAIYKKEREDSEWVPFQYYSSTCLQTYRVNESSEAPLEDETRALCTSEFSEISPLTDGTAVFTTLEGRPSANYFERSPVLQKFVTATKIRIVLNRLNTFGDEIFRDPNVLRSYYYAISDLAVGGRCKCNGHASRCIPRDNDDAYGRLKCDCKHNTAGIDCEKCDDFYWDQDWAVATPDDAHECKPCNCNGKSNRCFFDKELYERTGHGGHCLDCRDNTDGPNCERCKPNFYQNAQGICIACNCNEIGSESLQCNSQGKCTCKPGVTGQKCDRCESNHYDFSVSGCKSCECNLAGSVGEGECDPVYGRCRCKPNVEGQRCDTCKPGFFDLQADNEFGCLPCFCFGHSSVCYSTAGYSKYSIESTFNRDDERWTAKERDGRTVETVYNPLTGTLSVRAERDETIYFVAPERYRGDQRGAYNQHLYFTFRIGDENVRSAFDDVVIRGTDLAISQPVFGQGNGIPSSKPKIFKFRLHDDVSYGWTPRLTSKEFIGILSNITSIEIRGNYYPRGTGYLDDVKLETIQQSPYGQKATWVETCKCPTGYVGQYCESCAPGFRRDPPNGGSFASCVPCNCNGHADDCDAETGKIFFLFSLGTPNDCEPCNCPGGGACVVLNDKRVACIECPEGYTGFKCELCVDGYYGDPEGKFGPPQPCRQCDCNGNVDSNAIGNCDSITGECLKCIYNTYGSHCEKCAPGFYGDALTQPKGNCKSCGCHPRGTISSEVKITSRSMEISFLCDQFSGQCDCKNHVMGRQCDQCVDGYWNLASGNGCEPCNCNPLGSEGRTCDERTGQCKCKAGVTGLKCDQCLPEHYGYSAKGCQACYCDRIGSLSAQCDERGQCPCQKNIEGLHCERCRENMYNKSAGCIECPPCYNLVQDAVNAHRSKLGHLMQLLDEIERNPHVVQDKNFEDQLRDEMLKVEALLRDAKRAQGADGSLTSQLEDLKMRVEKVRELAAQVRARMEPIETIIIHGKQNITAAEELVERARNALSNARKLLDNEGMYALQKARERSKKYGQQSERMSEIARITRTLADTHESDAQTIQTIINDALNTSRYAQELAKDAIQTQESNRAQIERLRKQLEEANDLLQRTKKMADEAKRVADKAFNDAVEIYTKVNSITVTDLQAEKLKQEALDLIEQAKKIARDADEILQRFGDTLNVTKTQLSDTNALLEEAKRQQQITDGLLADVDAAFQRAQEAVDSGEATLKKANETLHTLKEFDKRVQESKAKAMEALRNVDNIRKLIDEAEEKTLEAENALQGALKDAVEARDVAIEAQQIAEKASQDAKRIQEEAAATKSKAGRLKNQAQDLTNNIERTSERMKEYEDQAENDDNKAKDALERAGQAKSSAESATNKIKNASSTIDEILEALENLDDIDSSVLDDLEKRLNEAENELREADLDRRIEILKREQAKQTQRMRNYDDEIARLRLDVANIKEIREAIPNACFKRNTLEP</sequence>
<feature type="coiled-coil region" evidence="14">
    <location>
        <begin position="1267"/>
        <end position="1308"/>
    </location>
</feature>
<feature type="disulfide bond" evidence="13">
    <location>
        <begin position="1029"/>
        <end position="1041"/>
    </location>
</feature>
<keyword evidence="16" id="KW-0472">Membrane</keyword>
<dbReference type="FunFam" id="2.10.25.10:FF:000105">
    <property type="entry name" value="laminin subunit gamma-1"/>
    <property type="match status" value="1"/>
</dbReference>
<comment type="caution">
    <text evidence="20">The sequence shown here is derived from an EMBL/GenBank/DDBJ whole genome shotgun (WGS) entry which is preliminary data.</text>
</comment>
<keyword evidence="12 13" id="KW-0424">Laminin EGF-like domain</keyword>
<evidence type="ECO:0000259" key="17">
    <source>
        <dbReference type="PROSITE" id="PS50027"/>
    </source>
</evidence>
<dbReference type="InterPro" id="IPR008979">
    <property type="entry name" value="Galactose-bd-like_sf"/>
</dbReference>
<comment type="function">
    <text evidence="1">Binding to cells via a high affinity receptor, laminin is thought to mediate the attachment, migration and organization of cells into tissues during embryonic development by interacting with other extracellular matrix components.</text>
</comment>
<accession>A0A443R441</accession>
<dbReference type="EMBL" id="NCKU01002246">
    <property type="protein sequence ID" value="RWS10044.1"/>
    <property type="molecule type" value="Genomic_DNA"/>
</dbReference>
<dbReference type="FunFam" id="2.10.25.10:FF:000074">
    <property type="entry name" value="Laminin subunit alpha"/>
    <property type="match status" value="1"/>
</dbReference>
<dbReference type="PANTHER" id="PTHR10574:SF435">
    <property type="entry name" value="LAMININ SUBUNIT GAMMA-1"/>
    <property type="match status" value="1"/>
</dbReference>
<feature type="domain" description="Laminin EGF-like" evidence="17">
    <location>
        <begin position="395"/>
        <end position="449"/>
    </location>
</feature>
<feature type="disulfide bond" evidence="13">
    <location>
        <begin position="470"/>
        <end position="479"/>
    </location>
</feature>
<dbReference type="Pfam" id="PF00053">
    <property type="entry name" value="EGF_laminin"/>
    <property type="match status" value="10"/>
</dbReference>
<dbReference type="FunFam" id="2.10.25.10:FF:000084">
    <property type="entry name" value="Laminin subunit alpha 3"/>
    <property type="match status" value="1"/>
</dbReference>
<feature type="domain" description="Laminin EGF-like" evidence="17">
    <location>
        <begin position="981"/>
        <end position="1028"/>
    </location>
</feature>
<dbReference type="OrthoDB" id="430826at2759"/>
<feature type="disulfide bond" evidence="13">
    <location>
        <begin position="519"/>
        <end position="528"/>
    </location>
</feature>
<evidence type="ECO:0000256" key="3">
    <source>
        <dbReference type="ARBA" id="ARBA00022525"/>
    </source>
</evidence>
<evidence type="ECO:0000256" key="14">
    <source>
        <dbReference type="SAM" id="Coils"/>
    </source>
</evidence>
<name>A0A443R441_9ACAR</name>
<keyword evidence="16" id="KW-1133">Transmembrane helix</keyword>
<keyword evidence="16" id="KW-0812">Transmembrane</keyword>
<evidence type="ECO:0000313" key="20">
    <source>
        <dbReference type="EMBL" id="RWS10044.1"/>
    </source>
</evidence>
<keyword evidence="4" id="KW-0272">Extracellular matrix</keyword>